<dbReference type="Pfam" id="PF00248">
    <property type="entry name" value="Aldo_ket_red"/>
    <property type="match status" value="1"/>
</dbReference>
<dbReference type="GO" id="GO:0016491">
    <property type="term" value="F:oxidoreductase activity"/>
    <property type="evidence" value="ECO:0007669"/>
    <property type="project" value="UniProtKB-KW"/>
</dbReference>
<dbReference type="PANTHER" id="PTHR43364:SF4">
    <property type="entry name" value="NAD(P)-LINKED OXIDOREDUCTASE SUPERFAMILY PROTEIN"/>
    <property type="match status" value="1"/>
</dbReference>
<feature type="domain" description="NADP-dependent oxidoreductase" evidence="3">
    <location>
        <begin position="1"/>
        <end position="266"/>
    </location>
</feature>
<dbReference type="InterPro" id="IPR020471">
    <property type="entry name" value="AKR"/>
</dbReference>
<dbReference type="AlphaFoldDB" id="T1AS89"/>
<feature type="non-terminal residue" evidence="4">
    <location>
        <position position="298"/>
    </location>
</feature>
<dbReference type="InterPro" id="IPR036812">
    <property type="entry name" value="NAD(P)_OxRdtase_dom_sf"/>
</dbReference>
<dbReference type="PRINTS" id="PR00069">
    <property type="entry name" value="ALDKETRDTASE"/>
</dbReference>
<evidence type="ECO:0000256" key="1">
    <source>
        <dbReference type="ARBA" id="ARBA00023002"/>
    </source>
</evidence>
<sequence length="298" mass="32533">NWIDTAPIYGLGHSEVLVRRALQEMPASERPYVFTKCGLVWDESRREAPPRRVGSADSLRRELDDSLRRLGVERIDLYQMHWPADDVPLEEYWHTLLEFKRAGKVHAVGLSNHSIEQLERAEHLGHVESLQPPFSAIRRHSAAEIAWCHAHQAGVIVYSPMQAGLLTGTFTAERARSLPKDDWRTRNAQFTGDALTRNLQLAEAFKPVAARHGTTVAAVAVAWVLAWPGMTGAIVGAHKPAQVDDWIGAAALHLTEADLREIAAAIERTGAGTGPALPPNARRGCGPSESGGAPARAA</sequence>
<dbReference type="PANTHER" id="PTHR43364">
    <property type="entry name" value="NADH-SPECIFIC METHYLGLYOXAL REDUCTASE-RELATED"/>
    <property type="match status" value="1"/>
</dbReference>
<evidence type="ECO:0000256" key="2">
    <source>
        <dbReference type="SAM" id="MobiDB-lite"/>
    </source>
</evidence>
<reference evidence="4" key="2">
    <citation type="journal article" date="2014" name="ISME J.">
        <title>Microbial stratification in low pH oxic and suboxic macroscopic growths along an acid mine drainage.</title>
        <authorList>
            <person name="Mendez-Garcia C."/>
            <person name="Mesa V."/>
            <person name="Sprenger R.R."/>
            <person name="Richter M."/>
            <person name="Diez M.S."/>
            <person name="Solano J."/>
            <person name="Bargiela R."/>
            <person name="Golyshina O.V."/>
            <person name="Manteca A."/>
            <person name="Ramos J.L."/>
            <person name="Gallego J.R."/>
            <person name="Llorente I."/>
            <person name="Martins Dos Santos V.A."/>
            <person name="Jensen O.N."/>
            <person name="Pelaez A.I."/>
            <person name="Sanchez J."/>
            <person name="Ferrer M."/>
        </authorList>
    </citation>
    <scope>NUCLEOTIDE SEQUENCE</scope>
</reference>
<evidence type="ECO:0000313" key="4">
    <source>
        <dbReference type="EMBL" id="EQD44920.1"/>
    </source>
</evidence>
<organism evidence="4">
    <name type="scientific">mine drainage metagenome</name>
    <dbReference type="NCBI Taxonomy" id="410659"/>
    <lineage>
        <taxon>unclassified sequences</taxon>
        <taxon>metagenomes</taxon>
        <taxon>ecological metagenomes</taxon>
    </lineage>
</organism>
<protein>
    <submittedName>
        <fullName evidence="4">Aldo/keto reductase family oxidoreductase</fullName>
    </submittedName>
</protein>
<dbReference type="Gene3D" id="3.20.20.100">
    <property type="entry name" value="NADP-dependent oxidoreductase domain"/>
    <property type="match status" value="1"/>
</dbReference>
<dbReference type="InterPro" id="IPR023210">
    <property type="entry name" value="NADP_OxRdtase_dom"/>
</dbReference>
<reference evidence="4" key="1">
    <citation type="submission" date="2013-08" db="EMBL/GenBank/DDBJ databases">
        <authorList>
            <person name="Mendez C."/>
            <person name="Richter M."/>
            <person name="Ferrer M."/>
            <person name="Sanchez J."/>
        </authorList>
    </citation>
    <scope>NUCLEOTIDE SEQUENCE</scope>
</reference>
<dbReference type="GO" id="GO:0005829">
    <property type="term" value="C:cytosol"/>
    <property type="evidence" value="ECO:0007669"/>
    <property type="project" value="TreeGrafter"/>
</dbReference>
<dbReference type="InterPro" id="IPR050523">
    <property type="entry name" value="AKR_Detox_Biosynth"/>
</dbReference>
<dbReference type="EMBL" id="AUZZ01006787">
    <property type="protein sequence ID" value="EQD44920.1"/>
    <property type="molecule type" value="Genomic_DNA"/>
</dbReference>
<accession>T1AS89</accession>
<feature type="non-terminal residue" evidence="4">
    <location>
        <position position="1"/>
    </location>
</feature>
<evidence type="ECO:0000259" key="3">
    <source>
        <dbReference type="Pfam" id="PF00248"/>
    </source>
</evidence>
<feature type="region of interest" description="Disordered" evidence="2">
    <location>
        <begin position="270"/>
        <end position="298"/>
    </location>
</feature>
<name>T1AS89_9ZZZZ</name>
<proteinExistence type="predicted"/>
<keyword evidence="1" id="KW-0560">Oxidoreductase</keyword>
<gene>
    <name evidence="4" type="ORF">B2A_09400</name>
</gene>
<dbReference type="SUPFAM" id="SSF51430">
    <property type="entry name" value="NAD(P)-linked oxidoreductase"/>
    <property type="match status" value="1"/>
</dbReference>
<comment type="caution">
    <text evidence="4">The sequence shown here is derived from an EMBL/GenBank/DDBJ whole genome shotgun (WGS) entry which is preliminary data.</text>
</comment>